<evidence type="ECO:0000256" key="1">
    <source>
        <dbReference type="SAM" id="Phobius"/>
    </source>
</evidence>
<name>A0ABQ8PCZ2_9FUNG</name>
<keyword evidence="1" id="KW-1133">Transmembrane helix</keyword>
<comment type="caution">
    <text evidence="2">The sequence shown here is derived from an EMBL/GenBank/DDBJ whole genome shotgun (WGS) entry which is preliminary data.</text>
</comment>
<dbReference type="EMBL" id="JANBQD010000184">
    <property type="protein sequence ID" value="KAJ1986253.1"/>
    <property type="molecule type" value="Genomic_DNA"/>
</dbReference>
<evidence type="ECO:0000313" key="2">
    <source>
        <dbReference type="EMBL" id="KAJ1986253.1"/>
    </source>
</evidence>
<gene>
    <name evidence="2" type="ORF">EDC05_006358</name>
</gene>
<protein>
    <submittedName>
        <fullName evidence="2">Uncharacterized protein</fullName>
    </submittedName>
</protein>
<keyword evidence="3" id="KW-1185">Reference proteome</keyword>
<proteinExistence type="predicted"/>
<reference evidence="2" key="1">
    <citation type="submission" date="2022-07" db="EMBL/GenBank/DDBJ databases">
        <title>Phylogenomic reconstructions and comparative analyses of Kickxellomycotina fungi.</title>
        <authorList>
            <person name="Reynolds N.K."/>
            <person name="Stajich J.E."/>
            <person name="Barry K."/>
            <person name="Grigoriev I.V."/>
            <person name="Crous P."/>
            <person name="Smith M.E."/>
        </authorList>
    </citation>
    <scope>NUCLEOTIDE SEQUENCE</scope>
    <source>
        <strain evidence="2">BCRC 34882</strain>
    </source>
</reference>
<keyword evidence="1" id="KW-0472">Membrane</keyword>
<accession>A0ABQ8PCZ2</accession>
<organism evidence="2 3">
    <name type="scientific">Coemansia umbellata</name>
    <dbReference type="NCBI Taxonomy" id="1424467"/>
    <lineage>
        <taxon>Eukaryota</taxon>
        <taxon>Fungi</taxon>
        <taxon>Fungi incertae sedis</taxon>
        <taxon>Zoopagomycota</taxon>
        <taxon>Kickxellomycotina</taxon>
        <taxon>Kickxellomycetes</taxon>
        <taxon>Kickxellales</taxon>
        <taxon>Kickxellaceae</taxon>
        <taxon>Coemansia</taxon>
    </lineage>
</organism>
<dbReference type="Proteomes" id="UP001151295">
    <property type="component" value="Unassembled WGS sequence"/>
</dbReference>
<evidence type="ECO:0000313" key="3">
    <source>
        <dbReference type="Proteomes" id="UP001151295"/>
    </source>
</evidence>
<keyword evidence="1" id="KW-0812">Transmembrane</keyword>
<sequence>MVSLYANLFIGASVGLVTGIYAVYIAGGAGVGYGAYSLKLWERRMIEKRRAKLIQEREKRLATEKLQGFETS</sequence>
<feature type="transmembrane region" description="Helical" evidence="1">
    <location>
        <begin position="6"/>
        <end position="36"/>
    </location>
</feature>